<proteinExistence type="inferred from homology"/>
<evidence type="ECO:0000256" key="8">
    <source>
        <dbReference type="RuleBase" id="RU365074"/>
    </source>
</evidence>
<dbReference type="Gene3D" id="3.40.50.150">
    <property type="entry name" value="Vaccinia Virus protein VP39"/>
    <property type="match status" value="1"/>
</dbReference>
<dbReference type="GO" id="GO:0005730">
    <property type="term" value="C:nucleolus"/>
    <property type="evidence" value="ECO:0007669"/>
    <property type="project" value="UniProtKB-SubCell"/>
</dbReference>
<comment type="subcellular location">
    <subcellularLocation>
        <location evidence="1 8">Nucleus</location>
        <location evidence="1 8">Nucleolus</location>
    </subcellularLocation>
</comment>
<dbReference type="InterPro" id="IPR042036">
    <property type="entry name" value="RRP8_N"/>
</dbReference>
<keyword evidence="3 8" id="KW-0698">rRNA processing</keyword>
<name>A0AAV9IH27_9RHOD</name>
<dbReference type="InterPro" id="IPR029063">
    <property type="entry name" value="SAM-dependent_MTases_sf"/>
</dbReference>
<keyword evidence="7 8" id="KW-0539">Nucleus</keyword>
<dbReference type="GO" id="GO:0032259">
    <property type="term" value="P:methylation"/>
    <property type="evidence" value="ECO:0007669"/>
    <property type="project" value="UniProtKB-KW"/>
</dbReference>
<keyword evidence="4 8" id="KW-0489">Methyltransferase</keyword>
<evidence type="ECO:0000313" key="10">
    <source>
        <dbReference type="Proteomes" id="UP001300502"/>
    </source>
</evidence>
<dbReference type="InterPro" id="IPR007823">
    <property type="entry name" value="RRP8"/>
</dbReference>
<dbReference type="PANTHER" id="PTHR12787">
    <property type="entry name" value="RIBOSOMAL RNA-PROCESSING PROTEIN 8"/>
    <property type="match status" value="1"/>
</dbReference>
<comment type="caution">
    <text evidence="9">The sequence shown here is derived from an EMBL/GenBank/DDBJ whole genome shotgun (WGS) entry which is preliminary data.</text>
</comment>
<dbReference type="CDD" id="cd02440">
    <property type="entry name" value="AdoMet_MTases"/>
    <property type="match status" value="1"/>
</dbReference>
<keyword evidence="6 8" id="KW-0949">S-adenosyl-L-methionine</keyword>
<gene>
    <name evidence="9" type="ORF">GAYE_SCF25G4457</name>
</gene>
<evidence type="ECO:0000256" key="7">
    <source>
        <dbReference type="ARBA" id="ARBA00023242"/>
    </source>
</evidence>
<dbReference type="GO" id="GO:0006364">
    <property type="term" value="P:rRNA processing"/>
    <property type="evidence" value="ECO:0007669"/>
    <property type="project" value="UniProtKB-UniRule"/>
</dbReference>
<dbReference type="SUPFAM" id="SSF53335">
    <property type="entry name" value="S-adenosyl-L-methionine-dependent methyltransferases"/>
    <property type="match status" value="1"/>
</dbReference>
<organism evidence="9 10">
    <name type="scientific">Galdieria yellowstonensis</name>
    <dbReference type="NCBI Taxonomy" id="3028027"/>
    <lineage>
        <taxon>Eukaryota</taxon>
        <taxon>Rhodophyta</taxon>
        <taxon>Bangiophyceae</taxon>
        <taxon>Galdieriales</taxon>
        <taxon>Galdieriaceae</taxon>
        <taxon>Galdieria</taxon>
    </lineage>
</organism>
<dbReference type="EMBL" id="JANCYU010000041">
    <property type="protein sequence ID" value="KAK4526541.1"/>
    <property type="molecule type" value="Genomic_DNA"/>
</dbReference>
<evidence type="ECO:0000256" key="3">
    <source>
        <dbReference type="ARBA" id="ARBA00022552"/>
    </source>
</evidence>
<keyword evidence="10" id="KW-1185">Reference proteome</keyword>
<evidence type="ECO:0000256" key="6">
    <source>
        <dbReference type="ARBA" id="ARBA00022691"/>
    </source>
</evidence>
<evidence type="ECO:0000313" key="9">
    <source>
        <dbReference type="EMBL" id="KAK4526541.1"/>
    </source>
</evidence>
<dbReference type="GO" id="GO:0008168">
    <property type="term" value="F:methyltransferase activity"/>
    <property type="evidence" value="ECO:0007669"/>
    <property type="project" value="UniProtKB-KW"/>
</dbReference>
<dbReference type="AlphaFoldDB" id="A0AAV9IH27"/>
<sequence length="255" mass="29243">MPSSQSNHNKAGCHKKRKSVATKEELASSCFRWINQRLYTCSSHEALELFRNDPLLFQVYHSGYRKQMESWPEKPLEMCKSWLKKFCEDDNRRYVVADLGCGNRAQLEDAVNQPNIKFYSFDLVKTEDPRVIPCNVTNVPLNSNSVDVVICCLSLMGTDYAKIVLEAHRILKPCGVLVIAEVTSRLQGILDIFCQRIAQVGFHENLRNTSNSYFVFLVFHKSSTKKQQRKGCPDTTTNRATSLLPQLKPCLYKKR</sequence>
<comment type="similarity">
    <text evidence="2 8">Belongs to the methyltransferase superfamily. RRP8 family.</text>
</comment>
<evidence type="ECO:0000256" key="5">
    <source>
        <dbReference type="ARBA" id="ARBA00022679"/>
    </source>
</evidence>
<dbReference type="Pfam" id="PF05148">
    <property type="entry name" value="Methyltransf_8"/>
    <property type="match status" value="1"/>
</dbReference>
<evidence type="ECO:0000256" key="2">
    <source>
        <dbReference type="ARBA" id="ARBA00006301"/>
    </source>
</evidence>
<dbReference type="Proteomes" id="UP001300502">
    <property type="component" value="Unassembled WGS sequence"/>
</dbReference>
<reference evidence="9 10" key="1">
    <citation type="submission" date="2022-07" db="EMBL/GenBank/DDBJ databases">
        <title>Genome-wide signatures of adaptation to extreme environments.</title>
        <authorList>
            <person name="Cho C.H."/>
            <person name="Yoon H.S."/>
        </authorList>
    </citation>
    <scope>NUCLEOTIDE SEQUENCE [LARGE SCALE GENOMIC DNA]</scope>
    <source>
        <strain evidence="9 10">108.79 E11</strain>
    </source>
</reference>
<evidence type="ECO:0000256" key="1">
    <source>
        <dbReference type="ARBA" id="ARBA00004604"/>
    </source>
</evidence>
<protein>
    <recommendedName>
        <fullName evidence="8">Ribosomal RNA-processing protein 8</fullName>
        <ecNumber evidence="8">2.1.1.-</ecNumber>
    </recommendedName>
</protein>
<dbReference type="FunFam" id="1.10.10.2150:FF:000001">
    <property type="entry name" value="Ribosomal RNA-processing protein 8"/>
    <property type="match status" value="1"/>
</dbReference>
<keyword evidence="5 8" id="KW-0808">Transferase</keyword>
<dbReference type="EC" id="2.1.1.-" evidence="8"/>
<dbReference type="Gene3D" id="1.10.10.2150">
    <property type="entry name" value="Ribosomal RNA-processing protein 8, N-terminal domain"/>
    <property type="match status" value="1"/>
</dbReference>
<dbReference type="PANTHER" id="PTHR12787:SF0">
    <property type="entry name" value="RIBOSOMAL RNA-PROCESSING PROTEIN 8"/>
    <property type="match status" value="1"/>
</dbReference>
<evidence type="ECO:0000256" key="4">
    <source>
        <dbReference type="ARBA" id="ARBA00022603"/>
    </source>
</evidence>
<accession>A0AAV9IH27</accession>
<comment type="function">
    <text evidence="8">Probable methyltransferase required to silence rDNA.</text>
</comment>